<comment type="caution">
    <text evidence="1">The sequence shown here is derived from an EMBL/GenBank/DDBJ whole genome shotgun (WGS) entry which is preliminary data.</text>
</comment>
<dbReference type="AlphaFoldDB" id="A0AAD4S1V2"/>
<sequence>MPSSVLRCGSTSKKKRLAHMDIYNDVMRNVTVHTKLQQAKMILAWNKYRPSRARTPIHTKKKVSTKCPEENSDYLSLCYICMQIHEMAHHRTVHFWGCE</sequence>
<reference evidence="1" key="1">
    <citation type="submission" date="2022-04" db="EMBL/GenBank/DDBJ databases">
        <title>A functionally conserved STORR gene fusion in Papaver species that diverged 16.8 million years ago.</title>
        <authorList>
            <person name="Catania T."/>
        </authorList>
    </citation>
    <scope>NUCLEOTIDE SEQUENCE</scope>
    <source>
        <strain evidence="1">S-188037</strain>
    </source>
</reference>
<proteinExistence type="predicted"/>
<accession>A0AAD4S1V2</accession>
<dbReference type="Proteomes" id="UP001202328">
    <property type="component" value="Unassembled WGS sequence"/>
</dbReference>
<organism evidence="1 2">
    <name type="scientific">Papaver atlanticum</name>
    <dbReference type="NCBI Taxonomy" id="357466"/>
    <lineage>
        <taxon>Eukaryota</taxon>
        <taxon>Viridiplantae</taxon>
        <taxon>Streptophyta</taxon>
        <taxon>Embryophyta</taxon>
        <taxon>Tracheophyta</taxon>
        <taxon>Spermatophyta</taxon>
        <taxon>Magnoliopsida</taxon>
        <taxon>Ranunculales</taxon>
        <taxon>Papaveraceae</taxon>
        <taxon>Papaveroideae</taxon>
        <taxon>Papaver</taxon>
    </lineage>
</organism>
<gene>
    <name evidence="1" type="ORF">MKW98_025272</name>
</gene>
<dbReference type="EMBL" id="JAJJMB010015535">
    <property type="protein sequence ID" value="KAI3853755.1"/>
    <property type="molecule type" value="Genomic_DNA"/>
</dbReference>
<name>A0AAD4S1V2_9MAGN</name>
<protein>
    <submittedName>
        <fullName evidence="1">Uncharacterized protein</fullName>
    </submittedName>
</protein>
<evidence type="ECO:0000313" key="2">
    <source>
        <dbReference type="Proteomes" id="UP001202328"/>
    </source>
</evidence>
<evidence type="ECO:0000313" key="1">
    <source>
        <dbReference type="EMBL" id="KAI3853755.1"/>
    </source>
</evidence>
<keyword evidence="2" id="KW-1185">Reference proteome</keyword>